<dbReference type="NCBIfam" id="TIGR01640">
    <property type="entry name" value="F_box_assoc_1"/>
    <property type="match status" value="1"/>
</dbReference>
<dbReference type="PANTHER" id="PTHR31672:SF13">
    <property type="entry name" value="F-BOX PROTEIN CPR30-LIKE"/>
    <property type="match status" value="1"/>
</dbReference>
<reference evidence="3" key="2">
    <citation type="submission" date="2025-08" db="UniProtKB">
        <authorList>
            <consortium name="RefSeq"/>
        </authorList>
    </citation>
    <scope>IDENTIFICATION</scope>
    <source>
        <tissue evidence="3">Leaf</tissue>
    </source>
</reference>
<evidence type="ECO:0000313" key="2">
    <source>
        <dbReference type="Proteomes" id="UP000087766"/>
    </source>
</evidence>
<dbReference type="PROSITE" id="PS50181">
    <property type="entry name" value="FBOX"/>
    <property type="match status" value="1"/>
</dbReference>
<feature type="domain" description="F-box" evidence="1">
    <location>
        <begin position="3"/>
        <end position="53"/>
    </location>
</feature>
<evidence type="ECO:0000313" key="3">
    <source>
        <dbReference type="RefSeq" id="XP_014497978.1"/>
    </source>
</evidence>
<dbReference type="InterPro" id="IPR050796">
    <property type="entry name" value="SCF_F-box_component"/>
</dbReference>
<name>A0A1S3TW26_VIGRR</name>
<dbReference type="Proteomes" id="UP000087766">
    <property type="component" value="Chromosome 4"/>
</dbReference>
<dbReference type="STRING" id="3916.A0A1S3TW26"/>
<dbReference type="InterPro" id="IPR017451">
    <property type="entry name" value="F-box-assoc_interact_dom"/>
</dbReference>
<dbReference type="SMART" id="SM00256">
    <property type="entry name" value="FBOX"/>
    <property type="match status" value="1"/>
</dbReference>
<dbReference type="CDD" id="cd22157">
    <property type="entry name" value="F-box_AtFBW1-like"/>
    <property type="match status" value="1"/>
</dbReference>
<dbReference type="InterPro" id="IPR006527">
    <property type="entry name" value="F-box-assoc_dom_typ1"/>
</dbReference>
<organism evidence="2 3">
    <name type="scientific">Vigna radiata var. radiata</name>
    <name type="common">Mung bean</name>
    <name type="synonym">Phaseolus aureus</name>
    <dbReference type="NCBI Taxonomy" id="3916"/>
    <lineage>
        <taxon>Eukaryota</taxon>
        <taxon>Viridiplantae</taxon>
        <taxon>Streptophyta</taxon>
        <taxon>Embryophyta</taxon>
        <taxon>Tracheophyta</taxon>
        <taxon>Spermatophyta</taxon>
        <taxon>Magnoliopsida</taxon>
        <taxon>eudicotyledons</taxon>
        <taxon>Gunneridae</taxon>
        <taxon>Pentapetalae</taxon>
        <taxon>rosids</taxon>
        <taxon>fabids</taxon>
        <taxon>Fabales</taxon>
        <taxon>Fabaceae</taxon>
        <taxon>Papilionoideae</taxon>
        <taxon>50 kb inversion clade</taxon>
        <taxon>NPAAA clade</taxon>
        <taxon>indigoferoid/millettioid clade</taxon>
        <taxon>Phaseoleae</taxon>
        <taxon>Vigna</taxon>
    </lineage>
</organism>
<gene>
    <name evidence="3" type="primary">LOC111240483</name>
</gene>
<dbReference type="RefSeq" id="XP_014497978.1">
    <property type="nucleotide sequence ID" value="XM_014642492.2"/>
</dbReference>
<keyword evidence="2" id="KW-1185">Reference proteome</keyword>
<dbReference type="Pfam" id="PF00646">
    <property type="entry name" value="F-box"/>
    <property type="match status" value="1"/>
</dbReference>
<evidence type="ECO:0000259" key="1">
    <source>
        <dbReference type="PROSITE" id="PS50181"/>
    </source>
</evidence>
<dbReference type="Pfam" id="PF07734">
    <property type="entry name" value="FBA_1"/>
    <property type="match status" value="1"/>
</dbReference>
<dbReference type="SUPFAM" id="SSF81383">
    <property type="entry name" value="F-box domain"/>
    <property type="match status" value="1"/>
</dbReference>
<dbReference type="PANTHER" id="PTHR31672">
    <property type="entry name" value="BNACNNG10540D PROTEIN"/>
    <property type="match status" value="1"/>
</dbReference>
<dbReference type="InterPro" id="IPR036047">
    <property type="entry name" value="F-box-like_dom_sf"/>
</dbReference>
<dbReference type="KEGG" id="vra:111240483"/>
<dbReference type="OrthoDB" id="5835829at2759"/>
<proteinExistence type="predicted"/>
<protein>
    <submittedName>
        <fullName evidence="3">F-box/kelch-repeat protein At3g23880-like</fullName>
    </submittedName>
</protein>
<dbReference type="GeneID" id="111240483"/>
<accession>A0A1S3TW26</accession>
<dbReference type="Gene3D" id="1.20.1280.50">
    <property type="match status" value="1"/>
</dbReference>
<dbReference type="InterPro" id="IPR001810">
    <property type="entry name" value="F-box_dom"/>
</dbReference>
<sequence>MNKNTLPLLPLEVIREILLRLPVKSLLRFKCVSKSWLSLISDPQFGVSHYDLAATPTHRILMRSNDFYAQSIDSNAPFIDSGEGSLCLLRAVHLLLPPPSPPRIPDFFHFDDFRNQPHILGSCRGFILLYYERSDDLILWNPSIGVHKQLPHFQYDNITREFLYGFGYDPSKDDYLITIIPFSSSFSAEIETHVFSFKTASWNSVLVNFPYSDPGNCLAVRAGSLVNETLHWLVLSKEKKVLVILAFDQVHRSFSEISLLDHLSTEKCRVCGLRVMGGCLGVCYSVEGSGTTEIWVMKEYKVQSSWTKLIVVPTCEFSPICMTKDGGIFGSDMRSLEKYNDKGELLEHRAYGVQEELFYCLNLQCAWYRESLMSLPTVIRNTSEDDHQQLIRKMRAAKLTSIYS</sequence>
<reference evidence="2" key="1">
    <citation type="journal article" date="2014" name="Nat. Commun.">
        <title>Genome sequence of mungbean and insights into evolution within Vigna species.</title>
        <authorList>
            <person name="Kang Y.J."/>
            <person name="Kim S.K."/>
            <person name="Kim M.Y."/>
            <person name="Lestari P."/>
            <person name="Kim K.H."/>
            <person name="Ha B.K."/>
            <person name="Jun T.H."/>
            <person name="Hwang W.J."/>
            <person name="Lee T."/>
            <person name="Lee J."/>
            <person name="Shim S."/>
            <person name="Yoon M.Y."/>
            <person name="Jang Y.E."/>
            <person name="Han K.S."/>
            <person name="Taeprayoon P."/>
            <person name="Yoon N."/>
            <person name="Somta P."/>
            <person name="Tanya P."/>
            <person name="Kim K.S."/>
            <person name="Gwag J.G."/>
            <person name="Moon J.K."/>
            <person name="Lee Y.H."/>
            <person name="Park B.S."/>
            <person name="Bombarely A."/>
            <person name="Doyle J.J."/>
            <person name="Jackson S.A."/>
            <person name="Schafleitner R."/>
            <person name="Srinives P."/>
            <person name="Varshney R.K."/>
            <person name="Lee S.H."/>
        </authorList>
    </citation>
    <scope>NUCLEOTIDE SEQUENCE [LARGE SCALE GENOMIC DNA]</scope>
    <source>
        <strain evidence="2">cv. VC1973A</strain>
    </source>
</reference>
<dbReference type="AlphaFoldDB" id="A0A1S3TW26"/>